<organism evidence="3 4">
    <name type="scientific">Enterocloster bolteae</name>
    <dbReference type="NCBI Taxonomy" id="208479"/>
    <lineage>
        <taxon>Bacteria</taxon>
        <taxon>Bacillati</taxon>
        <taxon>Bacillota</taxon>
        <taxon>Clostridia</taxon>
        <taxon>Lachnospirales</taxon>
        <taxon>Lachnospiraceae</taxon>
        <taxon>Enterocloster</taxon>
    </lineage>
</organism>
<feature type="domain" description="Amidohydrolase-related" evidence="2">
    <location>
        <begin position="59"/>
        <end position="416"/>
    </location>
</feature>
<evidence type="ECO:0000259" key="2">
    <source>
        <dbReference type="Pfam" id="PF01979"/>
    </source>
</evidence>
<keyword evidence="1 3" id="KW-0378">Hydrolase</keyword>
<dbReference type="Gene3D" id="3.20.20.140">
    <property type="entry name" value="Metal-dependent hydrolases"/>
    <property type="match status" value="1"/>
</dbReference>
<dbReference type="Pfam" id="PF01979">
    <property type="entry name" value="Amidohydro_1"/>
    <property type="match status" value="1"/>
</dbReference>
<evidence type="ECO:0000313" key="3">
    <source>
        <dbReference type="EMBL" id="RGV74136.1"/>
    </source>
</evidence>
<dbReference type="SUPFAM" id="SSF51338">
    <property type="entry name" value="Composite domain of metallo-dependent hydrolases"/>
    <property type="match status" value="1"/>
</dbReference>
<dbReference type="InterPro" id="IPR032466">
    <property type="entry name" value="Metal_Hydrolase"/>
</dbReference>
<dbReference type="InterPro" id="IPR011059">
    <property type="entry name" value="Metal-dep_hydrolase_composite"/>
</dbReference>
<comment type="caution">
    <text evidence="3">The sequence shown here is derived from an EMBL/GenBank/DDBJ whole genome shotgun (WGS) entry which is preliminary data.</text>
</comment>
<dbReference type="CDD" id="cd01298">
    <property type="entry name" value="ATZ_TRZ_like"/>
    <property type="match status" value="1"/>
</dbReference>
<reference evidence="3 4" key="1">
    <citation type="submission" date="2018-08" db="EMBL/GenBank/DDBJ databases">
        <title>A genome reference for cultivated species of the human gut microbiota.</title>
        <authorList>
            <person name="Zou Y."/>
            <person name="Xue W."/>
            <person name="Luo G."/>
        </authorList>
    </citation>
    <scope>NUCLEOTIDE SEQUENCE [LARGE SCALE GENOMIC DNA]</scope>
    <source>
        <strain evidence="3 4">AF14-18</strain>
    </source>
</reference>
<protein>
    <submittedName>
        <fullName evidence="3">Amidohydrolase</fullName>
    </submittedName>
</protein>
<evidence type="ECO:0000256" key="1">
    <source>
        <dbReference type="ARBA" id="ARBA00022801"/>
    </source>
</evidence>
<evidence type="ECO:0000313" key="4">
    <source>
        <dbReference type="Proteomes" id="UP000284543"/>
    </source>
</evidence>
<dbReference type="RefSeq" id="WP_118019168.1">
    <property type="nucleotide sequence ID" value="NZ_CAUFHZ010000008.1"/>
</dbReference>
<dbReference type="EMBL" id="QRZM01000008">
    <property type="protein sequence ID" value="RGV74136.1"/>
    <property type="molecule type" value="Genomic_DNA"/>
</dbReference>
<dbReference type="PANTHER" id="PTHR43794">
    <property type="entry name" value="AMINOHYDROLASE SSNA-RELATED"/>
    <property type="match status" value="1"/>
</dbReference>
<dbReference type="AlphaFoldDB" id="A0A412Z2L9"/>
<sequence length="449" mass="49023">MREGYNNLHIVTVDGLDRIYEDGGILYEDGVITHVGDRAYIEEKAGELKIELKDGKGRYLFPGLINTHTHLYQDIMKGMGSDLSLEDWFPKSMAPAGAVLRERHVAAGVKLGLAEAIRCGVTTVADYMQLQPVKGLGKLELDIAKDMGVRMVYGRGYRDIGKKELVEKAEDVFADVTALKEEFEGDGMYRVWLAPAAGWGASLELLKATREYADRNATPIMMHMFETGTDDKISRERNGKSAIRHYEESGLLGADLLAVHSVAIGEEEISTYARNHVSVSYNPIANMYLASGVAPVGEMLKAGITVAIGTDGAGSNNDNDMLEAMKFGALLQKTFHKDPLAMTAGGMLRMATIEGARALGLDQLVGSIEVGKKADFFLFDPAKSVKSCPVHDIVATLIYSGDHKAVDTVVINGKTVMEEGRFLLADEQEILNTAQLMAEDLVRCIQENQ</sequence>
<dbReference type="InterPro" id="IPR006680">
    <property type="entry name" value="Amidohydro-rel"/>
</dbReference>
<dbReference type="Gene3D" id="2.30.40.10">
    <property type="entry name" value="Urease, subunit C, domain 1"/>
    <property type="match status" value="1"/>
</dbReference>
<gene>
    <name evidence="3" type="ORF">DWW02_19295</name>
</gene>
<dbReference type="Proteomes" id="UP000284543">
    <property type="component" value="Unassembled WGS sequence"/>
</dbReference>
<dbReference type="SUPFAM" id="SSF51556">
    <property type="entry name" value="Metallo-dependent hydrolases"/>
    <property type="match status" value="1"/>
</dbReference>
<dbReference type="InterPro" id="IPR050287">
    <property type="entry name" value="MTA/SAH_deaminase"/>
</dbReference>
<dbReference type="GO" id="GO:0016810">
    <property type="term" value="F:hydrolase activity, acting on carbon-nitrogen (but not peptide) bonds"/>
    <property type="evidence" value="ECO:0007669"/>
    <property type="project" value="InterPro"/>
</dbReference>
<accession>A0A412Z2L9</accession>
<name>A0A412Z2L9_9FIRM</name>
<proteinExistence type="predicted"/>
<dbReference type="PANTHER" id="PTHR43794:SF11">
    <property type="entry name" value="AMIDOHYDROLASE-RELATED DOMAIN-CONTAINING PROTEIN"/>
    <property type="match status" value="1"/>
</dbReference>